<dbReference type="EMBL" id="KP851975">
    <property type="protein sequence ID" value="AKF16063.1"/>
    <property type="molecule type" value="Genomic_DNA"/>
</dbReference>
<gene>
    <name evidence="1" type="ORF">pVAPN2012_1110</name>
    <name evidence="2" type="ORF">pVAPN_1110</name>
</gene>
<accession>A0A0F7IDA3</accession>
<dbReference type="AlphaFoldDB" id="A0A0F7IDA3"/>
<sequence length="66" mass="6890">MPARSKNPVPFHGAVTPKSFAPNCCRGINLQGVLVNIVYLASNLLALANNALVFGANLNNLGSARV</sequence>
<reference evidence="2" key="1">
    <citation type="journal article" date="2015" name="Infect. Immun.">
        <title>An Invertron-Like Linear Plasmid Mediates Intracellular Survival and Virulence in Bovine Isolates of Rhodococcus equi.</title>
        <authorList>
            <person name="Valero-Rello A."/>
            <person name="Hapeshi A."/>
            <person name="Anastasi E."/>
            <person name="Alvarez S."/>
            <person name="Scortti M."/>
            <person name="Meijer W.G."/>
            <person name="MacArthur I."/>
            <person name="Vazquez-Boland J.A."/>
        </authorList>
    </citation>
    <scope>NUCLEOTIDE SEQUENCE</scope>
    <source>
        <strain evidence="2">PAM1571</strain>
        <strain evidence="1">PAM2012</strain>
        <plasmid evidence="2">pVAPN1571</plasmid>
        <plasmid evidence="1">pVAPN2012</plasmid>
    </source>
</reference>
<evidence type="ECO:0000313" key="1">
    <source>
        <dbReference type="EMBL" id="AKF16063.1"/>
    </source>
</evidence>
<organism evidence="2">
    <name type="scientific">Rhodococcus hoagii</name>
    <name type="common">Corynebacterium equii</name>
    <dbReference type="NCBI Taxonomy" id="43767"/>
    <lineage>
        <taxon>Bacteria</taxon>
        <taxon>Bacillati</taxon>
        <taxon>Actinomycetota</taxon>
        <taxon>Actinomycetes</taxon>
        <taxon>Mycobacteriales</taxon>
        <taxon>Nocardiaceae</taxon>
        <taxon>Prescottella</taxon>
    </lineage>
</organism>
<geneLocation type="plasmid" evidence="1">
    <name>pVAPN2012</name>
</geneLocation>
<keyword evidence="2" id="KW-0614">Plasmid</keyword>
<protein>
    <submittedName>
        <fullName evidence="2">Putative membrane protein</fullName>
    </submittedName>
</protein>
<dbReference type="RefSeq" id="WP_172685894.1">
    <property type="nucleotide sequence ID" value="NZ_KF439868.1"/>
</dbReference>
<name>A0A0F7IDA3_RHOHA</name>
<dbReference type="EMBL" id="KF439868">
    <property type="protein sequence ID" value="AKG90560.1"/>
    <property type="molecule type" value="Genomic_DNA"/>
</dbReference>
<evidence type="ECO:0000313" key="2">
    <source>
        <dbReference type="EMBL" id="AKG90560.1"/>
    </source>
</evidence>
<geneLocation type="plasmid" evidence="2">
    <name>pVAPN1571</name>
</geneLocation>
<proteinExistence type="predicted"/>